<dbReference type="Proteomes" id="UP000242329">
    <property type="component" value="Unassembled WGS sequence"/>
</dbReference>
<proteinExistence type="predicted"/>
<dbReference type="EMBL" id="FQWY01000003">
    <property type="protein sequence ID" value="SHG42177.1"/>
    <property type="molecule type" value="Genomic_DNA"/>
</dbReference>
<dbReference type="Pfam" id="PF01734">
    <property type="entry name" value="Patatin"/>
    <property type="match status" value="1"/>
</dbReference>
<evidence type="ECO:0000256" key="1">
    <source>
        <dbReference type="ARBA" id="ARBA00022801"/>
    </source>
</evidence>
<name>A0A1M5JNM8_9FIRM</name>
<dbReference type="STRING" id="1123382.SAMN02745221_00161"/>
<dbReference type="InterPro" id="IPR002641">
    <property type="entry name" value="PNPLA_dom"/>
</dbReference>
<reference evidence="7" key="1">
    <citation type="submission" date="2016-11" db="EMBL/GenBank/DDBJ databases">
        <authorList>
            <person name="Varghese N."/>
            <person name="Submissions S."/>
        </authorList>
    </citation>
    <scope>NUCLEOTIDE SEQUENCE [LARGE SCALE GENOMIC DNA]</scope>
    <source>
        <strain evidence="7">DSM 11003</strain>
    </source>
</reference>
<dbReference type="PANTHER" id="PTHR14226">
    <property type="entry name" value="NEUROPATHY TARGET ESTERASE/SWISS CHEESE D.MELANOGASTER"/>
    <property type="match status" value="1"/>
</dbReference>
<protein>
    <submittedName>
        <fullName evidence="6">NTE family protein</fullName>
    </submittedName>
</protein>
<feature type="short sequence motif" description="GXSXG" evidence="4">
    <location>
        <begin position="37"/>
        <end position="41"/>
    </location>
</feature>
<feature type="active site" description="Proton acceptor" evidence="4">
    <location>
        <position position="183"/>
    </location>
</feature>
<dbReference type="InterPro" id="IPR050301">
    <property type="entry name" value="NTE"/>
</dbReference>
<dbReference type="GO" id="GO:0016042">
    <property type="term" value="P:lipid catabolic process"/>
    <property type="evidence" value="ECO:0007669"/>
    <property type="project" value="UniProtKB-UniRule"/>
</dbReference>
<dbReference type="GO" id="GO:0016787">
    <property type="term" value="F:hydrolase activity"/>
    <property type="evidence" value="ECO:0007669"/>
    <property type="project" value="UniProtKB-UniRule"/>
</dbReference>
<keyword evidence="2 4" id="KW-0442">Lipid degradation</keyword>
<dbReference type="PROSITE" id="PS51635">
    <property type="entry name" value="PNPLA"/>
    <property type="match status" value="1"/>
</dbReference>
<dbReference type="PANTHER" id="PTHR14226:SF76">
    <property type="entry name" value="NTE FAMILY PROTEIN RSSA"/>
    <property type="match status" value="1"/>
</dbReference>
<dbReference type="SUPFAM" id="SSF52151">
    <property type="entry name" value="FabD/lysophospholipase-like"/>
    <property type="match status" value="1"/>
</dbReference>
<dbReference type="Gene3D" id="3.40.1090.10">
    <property type="entry name" value="Cytosolic phospholipase A2 catalytic domain"/>
    <property type="match status" value="2"/>
</dbReference>
<feature type="domain" description="PNPLA" evidence="5">
    <location>
        <begin position="6"/>
        <end position="196"/>
    </location>
</feature>
<evidence type="ECO:0000256" key="2">
    <source>
        <dbReference type="ARBA" id="ARBA00022963"/>
    </source>
</evidence>
<dbReference type="AlphaFoldDB" id="A0A1M5JNM8"/>
<feature type="short sequence motif" description="GXGXXG" evidence="4">
    <location>
        <begin position="10"/>
        <end position="15"/>
    </location>
</feature>
<organism evidence="6 7">
    <name type="scientific">Thermosyntropha lipolytica DSM 11003</name>
    <dbReference type="NCBI Taxonomy" id="1123382"/>
    <lineage>
        <taxon>Bacteria</taxon>
        <taxon>Bacillati</taxon>
        <taxon>Bacillota</taxon>
        <taxon>Clostridia</taxon>
        <taxon>Eubacteriales</taxon>
        <taxon>Syntrophomonadaceae</taxon>
        <taxon>Thermosyntropha</taxon>
    </lineage>
</organism>
<keyword evidence="1 4" id="KW-0378">Hydrolase</keyword>
<dbReference type="InterPro" id="IPR016035">
    <property type="entry name" value="Acyl_Trfase/lysoPLipase"/>
</dbReference>
<gene>
    <name evidence="6" type="ORF">SAMN02745221_00161</name>
</gene>
<keyword evidence="3 4" id="KW-0443">Lipid metabolism</keyword>
<evidence type="ECO:0000259" key="5">
    <source>
        <dbReference type="PROSITE" id="PS51635"/>
    </source>
</evidence>
<evidence type="ECO:0000313" key="7">
    <source>
        <dbReference type="Proteomes" id="UP000242329"/>
    </source>
</evidence>
<accession>A0A1M5JNM8</accession>
<evidence type="ECO:0000256" key="4">
    <source>
        <dbReference type="PROSITE-ProRule" id="PRU01161"/>
    </source>
</evidence>
<feature type="short sequence motif" description="DGA/G" evidence="4">
    <location>
        <begin position="183"/>
        <end position="185"/>
    </location>
</feature>
<evidence type="ECO:0000313" key="6">
    <source>
        <dbReference type="EMBL" id="SHG42177.1"/>
    </source>
</evidence>
<dbReference type="OrthoDB" id="9770965at2"/>
<sequence>MKKLGVALGGGGLKGLAHIGILQVLHENKIPVSFIAGTSAGSIVAALLAAGVSPYAMEKLVLNLDKSDYMDYDLKGLLKYVFSLYIPGFQASLSGFIKGDKIEKLVYKMTGGKKLDDAVMPLAIIACDIDSGREVIFTNQDLVGINKNITVVKKAYLSQAVRASISIPVTFIPARLEGMQLVDGGIKEIIPVGVVRRMGAEYVLSVNLGRALYDTPVQGMEQIIKRTLSILVYETSGDVLEYYSDMVLSPPVPEIGLGDIKKAAALIRIGRRTMKQKLAELQAGLNE</sequence>
<dbReference type="RefSeq" id="WP_073088990.1">
    <property type="nucleotide sequence ID" value="NZ_FQWY01000003.1"/>
</dbReference>
<keyword evidence="7" id="KW-1185">Reference proteome</keyword>
<evidence type="ECO:0000256" key="3">
    <source>
        <dbReference type="ARBA" id="ARBA00023098"/>
    </source>
</evidence>
<feature type="active site" description="Nucleophile" evidence="4">
    <location>
        <position position="39"/>
    </location>
</feature>